<protein>
    <submittedName>
        <fullName evidence="5">Gfo/Idh/MocA family oxidoreductase</fullName>
    </submittedName>
</protein>
<accession>A0ABS2W0M7</accession>
<dbReference type="PANTHER" id="PTHR22604">
    <property type="entry name" value="OXIDOREDUCTASES"/>
    <property type="match status" value="1"/>
</dbReference>
<dbReference type="SUPFAM" id="SSF55347">
    <property type="entry name" value="Glyceraldehyde-3-phosphate dehydrogenase-like, C-terminal domain"/>
    <property type="match status" value="1"/>
</dbReference>
<evidence type="ECO:0000313" key="6">
    <source>
        <dbReference type="Proteomes" id="UP000788262"/>
    </source>
</evidence>
<sequence length="349" mass="36563">MTGTSARFPPQSEESETVPDRVLNIGVVGCAAIARRAVIPALAAEPSVRLVAVASRSRGKAEAVARRFGCEAVTGYADLLARDDIDAVYVPLPPALHAEWVARALAAGKHVLAEKPCVTDLAQAAELVAAAHDAGLLLMENFAFLHHGQHDAVRALVEAGAIGEPRHLNAEFAFPPLPVGDIRHTRALGGGALFDAGVYTLRAATAYLGPEVTVHGAVLRVDPDTGVDMAGAALVADQDGRTGQLTFGFDRSYRCACTLWGSEGSITLDRAFTAPPTLRPVLRLVRQDHVEERTLPAGHQFAALVALFARTVLDGGDFEGPAQAVLRQAALVDAVREAAGSGPGRGAIY</sequence>
<evidence type="ECO:0000256" key="1">
    <source>
        <dbReference type="ARBA" id="ARBA00010928"/>
    </source>
</evidence>
<dbReference type="Proteomes" id="UP000788262">
    <property type="component" value="Unassembled WGS sequence"/>
</dbReference>
<keyword evidence="6" id="KW-1185">Reference proteome</keyword>
<dbReference type="Gene3D" id="3.30.360.10">
    <property type="entry name" value="Dihydrodipicolinate Reductase, domain 2"/>
    <property type="match status" value="1"/>
</dbReference>
<gene>
    <name evidence="5" type="ORF">JS756_33630</name>
</gene>
<dbReference type="SUPFAM" id="SSF51735">
    <property type="entry name" value="NAD(P)-binding Rossmann-fold domains"/>
    <property type="match status" value="1"/>
</dbReference>
<dbReference type="Pfam" id="PF01408">
    <property type="entry name" value="GFO_IDH_MocA"/>
    <property type="match status" value="1"/>
</dbReference>
<evidence type="ECO:0000259" key="4">
    <source>
        <dbReference type="Pfam" id="PF22725"/>
    </source>
</evidence>
<comment type="caution">
    <text evidence="5">The sequence shown here is derived from an EMBL/GenBank/DDBJ whole genome shotgun (WGS) entry which is preliminary data.</text>
</comment>
<dbReference type="PANTHER" id="PTHR22604:SF105">
    <property type="entry name" value="TRANS-1,2-DIHYDROBENZENE-1,2-DIOL DEHYDROGENASE"/>
    <property type="match status" value="1"/>
</dbReference>
<keyword evidence="2" id="KW-0560">Oxidoreductase</keyword>
<dbReference type="Gene3D" id="3.40.50.720">
    <property type="entry name" value="NAD(P)-binding Rossmann-like Domain"/>
    <property type="match status" value="1"/>
</dbReference>
<evidence type="ECO:0000256" key="2">
    <source>
        <dbReference type="ARBA" id="ARBA00023002"/>
    </source>
</evidence>
<name>A0ABS2W0M7_STRAS</name>
<dbReference type="EMBL" id="JAFFZS010000052">
    <property type="protein sequence ID" value="MBN0048943.1"/>
    <property type="molecule type" value="Genomic_DNA"/>
</dbReference>
<feature type="domain" description="GFO/IDH/MocA-like oxidoreductase" evidence="4">
    <location>
        <begin position="152"/>
        <end position="266"/>
    </location>
</feature>
<dbReference type="InterPro" id="IPR000683">
    <property type="entry name" value="Gfo/Idh/MocA-like_OxRdtase_N"/>
</dbReference>
<feature type="domain" description="Gfo/Idh/MocA-like oxidoreductase N-terminal" evidence="3">
    <location>
        <begin position="23"/>
        <end position="142"/>
    </location>
</feature>
<reference evidence="5 6" key="1">
    <citation type="submission" date="2021-02" db="EMBL/GenBank/DDBJ databases">
        <title>Whole genome sequencing of Streptomyces actuosus VRA1.</title>
        <authorList>
            <person name="Sen G."/>
            <person name="Sen A."/>
        </authorList>
    </citation>
    <scope>NUCLEOTIDE SEQUENCE [LARGE SCALE GENOMIC DNA]</scope>
    <source>
        <strain evidence="5 6">VRA1</strain>
    </source>
</reference>
<comment type="similarity">
    <text evidence="1">Belongs to the Gfo/Idh/MocA family.</text>
</comment>
<organism evidence="5 6">
    <name type="scientific">Streptomyces actuosus</name>
    <dbReference type="NCBI Taxonomy" id="1885"/>
    <lineage>
        <taxon>Bacteria</taxon>
        <taxon>Bacillati</taxon>
        <taxon>Actinomycetota</taxon>
        <taxon>Actinomycetes</taxon>
        <taxon>Kitasatosporales</taxon>
        <taxon>Streptomycetaceae</taxon>
        <taxon>Streptomyces</taxon>
    </lineage>
</organism>
<proteinExistence type="inferred from homology"/>
<evidence type="ECO:0000313" key="5">
    <source>
        <dbReference type="EMBL" id="MBN0048943.1"/>
    </source>
</evidence>
<dbReference type="InterPro" id="IPR036291">
    <property type="entry name" value="NAD(P)-bd_dom_sf"/>
</dbReference>
<dbReference type="InterPro" id="IPR055170">
    <property type="entry name" value="GFO_IDH_MocA-like_dom"/>
</dbReference>
<dbReference type="Pfam" id="PF22725">
    <property type="entry name" value="GFO_IDH_MocA_C3"/>
    <property type="match status" value="1"/>
</dbReference>
<dbReference type="InterPro" id="IPR050984">
    <property type="entry name" value="Gfo/Idh/MocA_domain"/>
</dbReference>
<evidence type="ECO:0000259" key="3">
    <source>
        <dbReference type="Pfam" id="PF01408"/>
    </source>
</evidence>